<dbReference type="CDD" id="cd00377">
    <property type="entry name" value="ICL_PEPM"/>
    <property type="match status" value="1"/>
</dbReference>
<dbReference type="InterPro" id="IPR039556">
    <property type="entry name" value="ICL/PEPM"/>
</dbReference>
<accession>A0A8J4E6H0</accession>
<proteinExistence type="predicted"/>
<keyword evidence="2" id="KW-1185">Reference proteome</keyword>
<reference evidence="1" key="1">
    <citation type="submission" date="2021-01" db="EMBL/GenBank/DDBJ databases">
        <title>Whole genome shotgun sequence of Virgisporangium aurantiacum NBRC 16421.</title>
        <authorList>
            <person name="Komaki H."/>
            <person name="Tamura T."/>
        </authorList>
    </citation>
    <scope>NUCLEOTIDE SEQUENCE</scope>
    <source>
        <strain evidence="1">NBRC 16421</strain>
    </source>
</reference>
<dbReference type="Gene3D" id="3.20.20.60">
    <property type="entry name" value="Phosphoenolpyruvate-binding domains"/>
    <property type="match status" value="1"/>
</dbReference>
<name>A0A8J4E6H0_9ACTN</name>
<dbReference type="SUPFAM" id="SSF51621">
    <property type="entry name" value="Phosphoenolpyruvate/pyruvate domain"/>
    <property type="match status" value="1"/>
</dbReference>
<dbReference type="InterPro" id="IPR015813">
    <property type="entry name" value="Pyrv/PenolPyrv_kinase-like_dom"/>
</dbReference>
<evidence type="ECO:0000313" key="2">
    <source>
        <dbReference type="Proteomes" id="UP000612585"/>
    </source>
</evidence>
<dbReference type="GO" id="GO:0003824">
    <property type="term" value="F:catalytic activity"/>
    <property type="evidence" value="ECO:0007669"/>
    <property type="project" value="InterPro"/>
</dbReference>
<gene>
    <name evidence="1" type="ORF">Vau01_109320</name>
</gene>
<dbReference type="Proteomes" id="UP000612585">
    <property type="component" value="Unassembled WGS sequence"/>
</dbReference>
<organism evidence="1 2">
    <name type="scientific">Virgisporangium aurantiacum</name>
    <dbReference type="NCBI Taxonomy" id="175570"/>
    <lineage>
        <taxon>Bacteria</taxon>
        <taxon>Bacillati</taxon>
        <taxon>Actinomycetota</taxon>
        <taxon>Actinomycetes</taxon>
        <taxon>Micromonosporales</taxon>
        <taxon>Micromonosporaceae</taxon>
        <taxon>Virgisporangium</taxon>
    </lineage>
</organism>
<dbReference type="PANTHER" id="PTHR42905:SF16">
    <property type="entry name" value="CARBOXYPHOSPHONOENOLPYRUVATE PHOSPHONOMUTASE-LIKE PROTEIN (AFU_ORTHOLOGUE AFUA_5G07230)"/>
    <property type="match status" value="1"/>
</dbReference>
<evidence type="ECO:0000313" key="1">
    <source>
        <dbReference type="EMBL" id="GIJ63416.1"/>
    </source>
</evidence>
<comment type="caution">
    <text evidence="1">The sequence shown here is derived from an EMBL/GenBank/DDBJ whole genome shotgun (WGS) entry which is preliminary data.</text>
</comment>
<dbReference type="Pfam" id="PF13714">
    <property type="entry name" value="PEP_mutase"/>
    <property type="match status" value="1"/>
</dbReference>
<dbReference type="PANTHER" id="PTHR42905">
    <property type="entry name" value="PHOSPHOENOLPYRUVATE CARBOXYLASE"/>
    <property type="match status" value="1"/>
</dbReference>
<protein>
    <submittedName>
        <fullName evidence="1">Carboxyvinyl-carboxyphosphonate phosphorylmutase</fullName>
    </submittedName>
</protein>
<dbReference type="InterPro" id="IPR040442">
    <property type="entry name" value="Pyrv_kinase-like_dom_sf"/>
</dbReference>
<dbReference type="AlphaFoldDB" id="A0A8J4E6H0"/>
<dbReference type="RefSeq" id="WP_204009850.1">
    <property type="nucleotide sequence ID" value="NZ_BOPG01000094.1"/>
</dbReference>
<dbReference type="EMBL" id="BOPG01000094">
    <property type="protein sequence ID" value="GIJ63416.1"/>
    <property type="molecule type" value="Genomic_DNA"/>
</dbReference>
<sequence length="247" mass="25416">MNLTENAARLRSLHRRGEPLVLVNAWDVASAQRVVAAGGRAVATSSVAVAASLGLPDDPSTPRGPVFDAIGRIAGAVDVPVTADLLDGYGLDPDDLVDRLLATGAVGCNLEDSDHAHPGELLDPDVVADRIAAVRAAATRAGVDVVVNARIDGYLHHGPEATADVLSRAGRYLDAGADCVYPIRLTDPATVARLVERLDAAVNANLSPQVRVADLAAAGASRISIGPRAFHAALAAVDRLADDLLTA</sequence>